<organism evidence="2">
    <name type="scientific">marine sediment metagenome</name>
    <dbReference type="NCBI Taxonomy" id="412755"/>
    <lineage>
        <taxon>unclassified sequences</taxon>
        <taxon>metagenomes</taxon>
        <taxon>ecological metagenomes</taxon>
    </lineage>
</organism>
<name>A0A0F9DC24_9ZZZZ</name>
<dbReference type="CDD" id="cd03043">
    <property type="entry name" value="GST_N_1"/>
    <property type="match status" value="1"/>
</dbReference>
<dbReference type="PANTHER" id="PTHR42673">
    <property type="entry name" value="MALEYLACETOACETATE ISOMERASE"/>
    <property type="match status" value="1"/>
</dbReference>
<sequence length="221" mass="25257">MQLFIGNKNYSTWSLRAWYLMSKFNIKFAEQQLVLDTPEFYKTLKNSFAVQKVPALIDGDLQVWDSLAICEYINDAYLSQAAWPKNIVQRAAARSLSAEMHSSFMALRNEMPMNIRATRKVELSDAAKKDITRIDDIFSQQQRIYPNAWLFGEFSIADAMYAPIVLRLNTYQISLSEPAMRYCEQVLNCPVLQLWITQALCESDIVESDIVESDEAGVAVS</sequence>
<gene>
    <name evidence="2" type="ORF">LCGC14_2217280</name>
</gene>
<dbReference type="AlphaFoldDB" id="A0A0F9DC24"/>
<dbReference type="Pfam" id="PF02798">
    <property type="entry name" value="GST_N"/>
    <property type="match status" value="1"/>
</dbReference>
<dbReference type="InterPro" id="IPR036249">
    <property type="entry name" value="Thioredoxin-like_sf"/>
</dbReference>
<dbReference type="InterPro" id="IPR040079">
    <property type="entry name" value="Glutathione_S-Trfase"/>
</dbReference>
<dbReference type="SFLD" id="SFLDS00019">
    <property type="entry name" value="Glutathione_Transferase_(cytos"/>
    <property type="match status" value="1"/>
</dbReference>
<reference evidence="2" key="1">
    <citation type="journal article" date="2015" name="Nature">
        <title>Complex archaea that bridge the gap between prokaryotes and eukaryotes.</title>
        <authorList>
            <person name="Spang A."/>
            <person name="Saw J.H."/>
            <person name="Jorgensen S.L."/>
            <person name="Zaremba-Niedzwiedzka K."/>
            <person name="Martijn J."/>
            <person name="Lind A.E."/>
            <person name="van Eijk R."/>
            <person name="Schleper C."/>
            <person name="Guy L."/>
            <person name="Ettema T.J."/>
        </authorList>
    </citation>
    <scope>NUCLEOTIDE SEQUENCE</scope>
</reference>
<comment type="caution">
    <text evidence="2">The sequence shown here is derived from an EMBL/GenBank/DDBJ whole genome shotgun (WGS) entry which is preliminary data.</text>
</comment>
<dbReference type="Gene3D" id="1.20.1050.10">
    <property type="match status" value="1"/>
</dbReference>
<dbReference type="CDD" id="cd03194">
    <property type="entry name" value="GST_C_3"/>
    <property type="match status" value="1"/>
</dbReference>
<dbReference type="InterPro" id="IPR004045">
    <property type="entry name" value="Glutathione_S-Trfase_N"/>
</dbReference>
<dbReference type="SUPFAM" id="SSF52833">
    <property type="entry name" value="Thioredoxin-like"/>
    <property type="match status" value="1"/>
</dbReference>
<protein>
    <recommendedName>
        <fullName evidence="1">GST N-terminal domain-containing protein</fullName>
    </recommendedName>
</protein>
<dbReference type="GO" id="GO:0004364">
    <property type="term" value="F:glutathione transferase activity"/>
    <property type="evidence" value="ECO:0007669"/>
    <property type="project" value="TreeGrafter"/>
</dbReference>
<dbReference type="GO" id="GO:0016034">
    <property type="term" value="F:maleylacetoacetate isomerase activity"/>
    <property type="evidence" value="ECO:0007669"/>
    <property type="project" value="TreeGrafter"/>
</dbReference>
<dbReference type="InterPro" id="IPR036282">
    <property type="entry name" value="Glutathione-S-Trfase_C_sf"/>
</dbReference>
<dbReference type="PANTHER" id="PTHR42673:SF4">
    <property type="entry name" value="MALEYLACETOACETATE ISOMERASE"/>
    <property type="match status" value="1"/>
</dbReference>
<dbReference type="EMBL" id="LAZR01029552">
    <property type="protein sequence ID" value="KKL59243.1"/>
    <property type="molecule type" value="Genomic_DNA"/>
</dbReference>
<dbReference type="Gene3D" id="3.40.30.10">
    <property type="entry name" value="Glutaredoxin"/>
    <property type="match status" value="1"/>
</dbReference>
<dbReference type="SUPFAM" id="SSF47616">
    <property type="entry name" value="GST C-terminal domain-like"/>
    <property type="match status" value="1"/>
</dbReference>
<dbReference type="GO" id="GO:0006749">
    <property type="term" value="P:glutathione metabolic process"/>
    <property type="evidence" value="ECO:0007669"/>
    <property type="project" value="TreeGrafter"/>
</dbReference>
<evidence type="ECO:0000313" key="2">
    <source>
        <dbReference type="EMBL" id="KKL59243.1"/>
    </source>
</evidence>
<dbReference type="GO" id="GO:0006559">
    <property type="term" value="P:L-phenylalanine catabolic process"/>
    <property type="evidence" value="ECO:0007669"/>
    <property type="project" value="TreeGrafter"/>
</dbReference>
<dbReference type="PROSITE" id="PS50404">
    <property type="entry name" value="GST_NTER"/>
    <property type="match status" value="1"/>
</dbReference>
<proteinExistence type="predicted"/>
<feature type="domain" description="GST N-terminal" evidence="1">
    <location>
        <begin position="1"/>
        <end position="81"/>
    </location>
</feature>
<accession>A0A0F9DC24</accession>
<evidence type="ECO:0000259" key="1">
    <source>
        <dbReference type="PROSITE" id="PS50404"/>
    </source>
</evidence>